<proteinExistence type="predicted"/>
<sequence length="883" mass="98118">MMRGATDLRNAKFENEEHRREITFLQSQLQSVLAEKEDTMRRLSAVKASAKQGLESTAQSLDGVRSALDGLKAQSTDAFAFAAQAKTSLPNIQELRNTVQDTLKALEPLFNDDGQLYKTAETKILVNELQLECTKSGQVADLLRERLQSLGSELIEAKSRVTEVESTQAADREALRTANASLSKTTDHIRELVEQLATRRTEVQEAVVAGGELELKLKAAEEQVVGLKEMIESQEAILGEKVALERENSKLLTLLGEREIRIADLESTHERLEAAISLSNQHSGQIRVLETQLTSKDDGICELNERIVQEQAAVRKLQSEIQELKHDLGSALAREESFKKELTHASVEKQQLKQELQSLSASLEEMKKELDTRVNIIHQTNTKCQVLEDRVEGQLISLRISKETIGTLQNRVTESEAQHARELEGATGKLSCQIAVLSEQKSALETKMNDLEATVRATQHNVSAVKGDYEDKLAKQVEGHSIQLEKQAEAHRVQLDLVQQRVEDAHKTIEDARSKVKSLEEELSFSRQELSAVRDDLQQAKLPSPAHKEAIDALSSEIMALREEKTEMVLRARSIDSRYRTGDLNEEEKVFISTLIQTSQAIHEQELVTKGNELRRRDNANKELQSRIKLLETTLAKHLKSQSKATIQMSNEKASLIDPAAWVPSSEKSTSPTQPTGEDDRPSVNVDNTITAKSTPAPIRTGARAPLATVPVPVLNALARSSPVIRPQTVAPTARSTPLQAKKTSATVQFAPENMKSSPLVYPSPKISAPGRLKTYKTLKQVAQSSKGGFRRLGTDHSDDIQDFDDLIPHLSPVQDMPEGPKAKLGKRDRTADAKSPNGARQAKKLRTGMRTRSITQQQDRVDSPITQSPETMMTKSRIRKRR</sequence>
<keyword evidence="2" id="KW-1185">Reference proteome</keyword>
<reference evidence="1" key="1">
    <citation type="journal article" date="2021" name="Environ. Microbiol.">
        <title>Gene family expansions and transcriptome signatures uncover fungal adaptations to wood decay.</title>
        <authorList>
            <person name="Hage H."/>
            <person name="Miyauchi S."/>
            <person name="Viragh M."/>
            <person name="Drula E."/>
            <person name="Min B."/>
            <person name="Chaduli D."/>
            <person name="Navarro D."/>
            <person name="Favel A."/>
            <person name="Norest M."/>
            <person name="Lesage-Meessen L."/>
            <person name="Balint B."/>
            <person name="Merenyi Z."/>
            <person name="de Eugenio L."/>
            <person name="Morin E."/>
            <person name="Martinez A.T."/>
            <person name="Baldrian P."/>
            <person name="Stursova M."/>
            <person name="Martinez M.J."/>
            <person name="Novotny C."/>
            <person name="Magnuson J.K."/>
            <person name="Spatafora J.W."/>
            <person name="Maurice S."/>
            <person name="Pangilinan J."/>
            <person name="Andreopoulos W."/>
            <person name="LaButti K."/>
            <person name="Hundley H."/>
            <person name="Na H."/>
            <person name="Kuo A."/>
            <person name="Barry K."/>
            <person name="Lipzen A."/>
            <person name="Henrissat B."/>
            <person name="Riley R."/>
            <person name="Ahrendt S."/>
            <person name="Nagy L.G."/>
            <person name="Grigoriev I.V."/>
            <person name="Martin F."/>
            <person name="Rosso M.N."/>
        </authorList>
    </citation>
    <scope>NUCLEOTIDE SEQUENCE</scope>
    <source>
        <strain evidence="1">CBS 384.51</strain>
    </source>
</reference>
<evidence type="ECO:0000313" key="2">
    <source>
        <dbReference type="Proteomes" id="UP001055072"/>
    </source>
</evidence>
<organism evidence="1 2">
    <name type="scientific">Irpex rosettiformis</name>
    <dbReference type="NCBI Taxonomy" id="378272"/>
    <lineage>
        <taxon>Eukaryota</taxon>
        <taxon>Fungi</taxon>
        <taxon>Dikarya</taxon>
        <taxon>Basidiomycota</taxon>
        <taxon>Agaricomycotina</taxon>
        <taxon>Agaricomycetes</taxon>
        <taxon>Polyporales</taxon>
        <taxon>Irpicaceae</taxon>
        <taxon>Irpex</taxon>
    </lineage>
</organism>
<dbReference type="EMBL" id="MU274904">
    <property type="protein sequence ID" value="KAI0091997.1"/>
    <property type="molecule type" value="Genomic_DNA"/>
</dbReference>
<gene>
    <name evidence="1" type="ORF">BDY19DRAFT_573185</name>
</gene>
<comment type="caution">
    <text evidence="1">The sequence shown here is derived from an EMBL/GenBank/DDBJ whole genome shotgun (WGS) entry which is preliminary data.</text>
</comment>
<name>A0ACB8UCC4_9APHY</name>
<accession>A0ACB8UCC4</accession>
<evidence type="ECO:0000313" key="1">
    <source>
        <dbReference type="EMBL" id="KAI0091997.1"/>
    </source>
</evidence>
<dbReference type="Proteomes" id="UP001055072">
    <property type="component" value="Unassembled WGS sequence"/>
</dbReference>
<protein>
    <submittedName>
        <fullName evidence="1">Uncharacterized protein</fullName>
    </submittedName>
</protein>